<evidence type="ECO:0000313" key="3">
    <source>
        <dbReference type="Proteomes" id="UP000612282"/>
    </source>
</evidence>
<organism evidence="2 3">
    <name type="scientific">Actinoplanes couchii</name>
    <dbReference type="NCBI Taxonomy" id="403638"/>
    <lineage>
        <taxon>Bacteria</taxon>
        <taxon>Bacillati</taxon>
        <taxon>Actinomycetota</taxon>
        <taxon>Actinomycetes</taxon>
        <taxon>Micromonosporales</taxon>
        <taxon>Micromonosporaceae</taxon>
        <taxon>Actinoplanes</taxon>
    </lineage>
</organism>
<reference evidence="2 3" key="1">
    <citation type="submission" date="2021-01" db="EMBL/GenBank/DDBJ databases">
        <title>Whole genome shotgun sequence of Actinoplanes couchii NBRC 106145.</title>
        <authorList>
            <person name="Komaki H."/>
            <person name="Tamura T."/>
        </authorList>
    </citation>
    <scope>NUCLEOTIDE SEQUENCE [LARGE SCALE GENOMIC DNA]</scope>
    <source>
        <strain evidence="2 3">NBRC 106145</strain>
    </source>
</reference>
<sequence length="89" mass="8665">MAVSSRSCDDAVTKPDDGVAEPDDGVAESDDGVAEPGGGAAKPGGGVAEPDGGLVNLTAVVVEGQVGNRQGTVMGPCGIRCPGRRLSDS</sequence>
<feature type="region of interest" description="Disordered" evidence="1">
    <location>
        <begin position="1"/>
        <end position="51"/>
    </location>
</feature>
<feature type="compositionally biased region" description="Gly residues" evidence="1">
    <location>
        <begin position="35"/>
        <end position="47"/>
    </location>
</feature>
<proteinExistence type="predicted"/>
<gene>
    <name evidence="2" type="ORF">Aco03nite_061780</name>
</gene>
<keyword evidence="3" id="KW-1185">Reference proteome</keyword>
<evidence type="ECO:0000313" key="2">
    <source>
        <dbReference type="EMBL" id="GID57774.1"/>
    </source>
</evidence>
<dbReference type="EMBL" id="BOMG01000076">
    <property type="protein sequence ID" value="GID57774.1"/>
    <property type="molecule type" value="Genomic_DNA"/>
</dbReference>
<name>A0ABQ3XH02_9ACTN</name>
<evidence type="ECO:0000256" key="1">
    <source>
        <dbReference type="SAM" id="MobiDB-lite"/>
    </source>
</evidence>
<feature type="compositionally biased region" description="Basic and acidic residues" evidence="1">
    <location>
        <begin position="7"/>
        <end position="17"/>
    </location>
</feature>
<accession>A0ABQ3XH02</accession>
<protein>
    <submittedName>
        <fullName evidence="2">Uncharacterized protein</fullName>
    </submittedName>
</protein>
<dbReference type="Proteomes" id="UP000612282">
    <property type="component" value="Unassembled WGS sequence"/>
</dbReference>
<comment type="caution">
    <text evidence="2">The sequence shown here is derived from an EMBL/GenBank/DDBJ whole genome shotgun (WGS) entry which is preliminary data.</text>
</comment>
<feature type="compositionally biased region" description="Acidic residues" evidence="1">
    <location>
        <begin position="18"/>
        <end position="33"/>
    </location>
</feature>